<proteinExistence type="predicted"/>
<dbReference type="Proteomes" id="UP000481339">
    <property type="component" value="Unassembled WGS sequence"/>
</dbReference>
<evidence type="ECO:0000256" key="1">
    <source>
        <dbReference type="SAM" id="Phobius"/>
    </source>
</evidence>
<organism evidence="2 3">
    <name type="scientific">Pseudoclavibacter caeni</name>
    <dbReference type="NCBI Taxonomy" id="908846"/>
    <lineage>
        <taxon>Bacteria</taxon>
        <taxon>Bacillati</taxon>
        <taxon>Actinomycetota</taxon>
        <taxon>Actinomycetes</taxon>
        <taxon>Micrococcales</taxon>
        <taxon>Microbacteriaceae</taxon>
        <taxon>Pseudoclavibacter</taxon>
    </lineage>
</organism>
<evidence type="ECO:0000313" key="2">
    <source>
        <dbReference type="EMBL" id="KAB1632235.1"/>
    </source>
</evidence>
<evidence type="ECO:0000313" key="3">
    <source>
        <dbReference type="Proteomes" id="UP000481339"/>
    </source>
</evidence>
<dbReference type="OrthoDB" id="5149460at2"/>
<keyword evidence="1" id="KW-1133">Transmembrane helix</keyword>
<keyword evidence="3" id="KW-1185">Reference proteome</keyword>
<gene>
    <name evidence="2" type="ORF">F8O02_04235</name>
</gene>
<protein>
    <submittedName>
        <fullName evidence="2">Uncharacterized protein</fullName>
    </submittedName>
</protein>
<keyword evidence="1" id="KW-0812">Transmembrane</keyword>
<feature type="transmembrane region" description="Helical" evidence="1">
    <location>
        <begin position="20"/>
        <end position="40"/>
    </location>
</feature>
<accession>A0A7C8FU36</accession>
<reference evidence="2 3" key="1">
    <citation type="submission" date="2019-09" db="EMBL/GenBank/DDBJ databases">
        <title>Phylogeny of genus Pseudoclavibacter and closely related genus.</title>
        <authorList>
            <person name="Li Y."/>
        </authorList>
    </citation>
    <scope>NUCLEOTIDE SEQUENCE [LARGE SCALE GENOMIC DNA]</scope>
    <source>
        <strain evidence="2 3">JCM 16921</strain>
    </source>
</reference>
<name>A0A7C8FU36_9MICO</name>
<sequence length="69" mass="7645">MIETVNLLASELPEHTMPMAPWGFAVVAVLAFILLGLITFSYRDVQNRHTDEVIPPIPELDGHASGQHH</sequence>
<dbReference type="AlphaFoldDB" id="A0A7C8FU36"/>
<dbReference type="EMBL" id="WBKA01000003">
    <property type="protein sequence ID" value="KAB1632235.1"/>
    <property type="molecule type" value="Genomic_DNA"/>
</dbReference>
<keyword evidence="1" id="KW-0472">Membrane</keyword>
<comment type="caution">
    <text evidence="2">The sequence shown here is derived from an EMBL/GenBank/DDBJ whole genome shotgun (WGS) entry which is preliminary data.</text>
</comment>
<dbReference type="RefSeq" id="WP_158036013.1">
    <property type="nucleotide sequence ID" value="NZ_BAAAZV010000017.1"/>
</dbReference>